<protein>
    <submittedName>
        <fullName evidence="1">3457_t:CDS:1</fullName>
    </submittedName>
</protein>
<dbReference type="Proteomes" id="UP000789525">
    <property type="component" value="Unassembled WGS sequence"/>
</dbReference>
<dbReference type="EMBL" id="CAJVPT010002165">
    <property type="protein sequence ID" value="CAG8476678.1"/>
    <property type="molecule type" value="Genomic_DNA"/>
</dbReference>
<organism evidence="1 2">
    <name type="scientific">Acaulospora colombiana</name>
    <dbReference type="NCBI Taxonomy" id="27376"/>
    <lineage>
        <taxon>Eukaryota</taxon>
        <taxon>Fungi</taxon>
        <taxon>Fungi incertae sedis</taxon>
        <taxon>Mucoromycota</taxon>
        <taxon>Glomeromycotina</taxon>
        <taxon>Glomeromycetes</taxon>
        <taxon>Diversisporales</taxon>
        <taxon>Acaulosporaceae</taxon>
        <taxon>Acaulospora</taxon>
    </lineage>
</organism>
<proteinExistence type="predicted"/>
<keyword evidence="2" id="KW-1185">Reference proteome</keyword>
<feature type="non-terminal residue" evidence="1">
    <location>
        <position position="1"/>
    </location>
</feature>
<reference evidence="1" key="1">
    <citation type="submission" date="2021-06" db="EMBL/GenBank/DDBJ databases">
        <authorList>
            <person name="Kallberg Y."/>
            <person name="Tangrot J."/>
            <person name="Rosling A."/>
        </authorList>
    </citation>
    <scope>NUCLEOTIDE SEQUENCE</scope>
    <source>
        <strain evidence="1">CL356</strain>
    </source>
</reference>
<evidence type="ECO:0000313" key="2">
    <source>
        <dbReference type="Proteomes" id="UP000789525"/>
    </source>
</evidence>
<name>A0ACA9KJ66_9GLOM</name>
<accession>A0ACA9KJ66</accession>
<feature type="non-terminal residue" evidence="1">
    <location>
        <position position="306"/>
    </location>
</feature>
<gene>
    <name evidence="1" type="ORF">ACOLOM_LOCUS1828</name>
</gene>
<evidence type="ECO:0000313" key="1">
    <source>
        <dbReference type="EMBL" id="CAG8476678.1"/>
    </source>
</evidence>
<comment type="caution">
    <text evidence="1">The sequence shown here is derived from an EMBL/GenBank/DDBJ whole genome shotgun (WGS) entry which is preliminary data.</text>
</comment>
<sequence>MSKENVWVDKLEDINPKYRSKYEKSLWPPSNVNNLNLERCMRIYPHFQDTGGFFIAVLQKTGPITDISPVDDSPSTNKDDTTGGASVTFDDDHKGVEETEDTDNEELDIATYDDVNEDSEDKDNDVADHTHRKRSRIYSSDGDLNKRAKTKELKDSNIDQSTPQRKGGEEPFILLELDNEDIPIIKEYYGLSEKFPTDQLLVRSTNEKNRTMYLVSESVKRVLEASDSKRLKVVNTGIRTFTRQETNEAIKCEFRFNSEGMSTIYPFISNRRVVEFELEDLKILLSEPTPLIERFDEKIKTRLKEL</sequence>